<dbReference type="PROSITE" id="PS50208">
    <property type="entry name" value="CASPASE_P20"/>
    <property type="match status" value="1"/>
</dbReference>
<keyword evidence="5" id="KW-0865">Zymogen</keyword>
<dbReference type="VEuPathDB" id="VectorBase:GAUT045449"/>
<dbReference type="STRING" id="7395.A0A1A9VRS7"/>
<dbReference type="EnsemblMetazoa" id="GAUT045449-RA">
    <property type="protein sequence ID" value="GAUT045449-PA"/>
    <property type="gene ID" value="GAUT045449"/>
</dbReference>
<evidence type="ECO:0000256" key="1">
    <source>
        <dbReference type="ARBA" id="ARBA00010134"/>
    </source>
</evidence>
<dbReference type="GO" id="GO:0004197">
    <property type="term" value="F:cysteine-type endopeptidase activity"/>
    <property type="evidence" value="ECO:0007669"/>
    <property type="project" value="InterPro"/>
</dbReference>
<evidence type="ECO:0000256" key="3">
    <source>
        <dbReference type="ARBA" id="ARBA00022801"/>
    </source>
</evidence>
<organism evidence="9 10">
    <name type="scientific">Glossina austeni</name>
    <name type="common">Savannah tsetse fly</name>
    <dbReference type="NCBI Taxonomy" id="7395"/>
    <lineage>
        <taxon>Eukaryota</taxon>
        <taxon>Metazoa</taxon>
        <taxon>Ecdysozoa</taxon>
        <taxon>Arthropoda</taxon>
        <taxon>Hexapoda</taxon>
        <taxon>Insecta</taxon>
        <taxon>Pterygota</taxon>
        <taxon>Neoptera</taxon>
        <taxon>Endopterygota</taxon>
        <taxon>Diptera</taxon>
        <taxon>Brachycera</taxon>
        <taxon>Muscomorpha</taxon>
        <taxon>Hippoboscoidea</taxon>
        <taxon>Glossinidae</taxon>
        <taxon>Glossina</taxon>
    </lineage>
</organism>
<dbReference type="PROSITE" id="PS50207">
    <property type="entry name" value="CASPASE_P10"/>
    <property type="match status" value="1"/>
</dbReference>
<dbReference type="SUPFAM" id="SSF52129">
    <property type="entry name" value="Caspase-like"/>
    <property type="match status" value="1"/>
</dbReference>
<keyword evidence="2" id="KW-0645">Protease</keyword>
<evidence type="ECO:0000313" key="10">
    <source>
        <dbReference type="Proteomes" id="UP000078200"/>
    </source>
</evidence>
<dbReference type="AlphaFoldDB" id="A0A1A9VRS7"/>
<dbReference type="InterPro" id="IPR033139">
    <property type="entry name" value="Caspase_cys_AS"/>
</dbReference>
<dbReference type="InterPro" id="IPR016129">
    <property type="entry name" value="Caspase_his_AS"/>
</dbReference>
<keyword evidence="10" id="KW-1185">Reference proteome</keyword>
<evidence type="ECO:0000256" key="4">
    <source>
        <dbReference type="ARBA" id="ARBA00022807"/>
    </source>
</evidence>
<dbReference type="Proteomes" id="UP000078200">
    <property type="component" value="Unassembled WGS sequence"/>
</dbReference>
<dbReference type="InterPro" id="IPR002398">
    <property type="entry name" value="Pept_C14"/>
</dbReference>
<dbReference type="InterPro" id="IPR001309">
    <property type="entry name" value="Pept_C14_p20"/>
</dbReference>
<dbReference type="PROSITE" id="PS01121">
    <property type="entry name" value="CASPASE_HIS"/>
    <property type="match status" value="1"/>
</dbReference>
<dbReference type="Pfam" id="PF00656">
    <property type="entry name" value="Peptidase_C14"/>
    <property type="match status" value="1"/>
</dbReference>
<dbReference type="Gene3D" id="3.40.50.1460">
    <property type="match status" value="1"/>
</dbReference>
<dbReference type="CDD" id="cd00032">
    <property type="entry name" value="CASc"/>
    <property type="match status" value="1"/>
</dbReference>
<evidence type="ECO:0000256" key="2">
    <source>
        <dbReference type="ARBA" id="ARBA00022670"/>
    </source>
</evidence>
<dbReference type="GO" id="GO:0043525">
    <property type="term" value="P:positive regulation of neuron apoptotic process"/>
    <property type="evidence" value="ECO:0007669"/>
    <property type="project" value="TreeGrafter"/>
</dbReference>
<dbReference type="PANTHER" id="PTHR10454:SF232">
    <property type="entry name" value="AT03047P-RELATED"/>
    <property type="match status" value="1"/>
</dbReference>
<dbReference type="PRINTS" id="PR00376">
    <property type="entry name" value="IL1BCENZYME"/>
</dbReference>
<dbReference type="GO" id="GO:0006915">
    <property type="term" value="P:apoptotic process"/>
    <property type="evidence" value="ECO:0007669"/>
    <property type="project" value="TreeGrafter"/>
</dbReference>
<sequence>MDVTDLSFFGGKVKSDKADANKTSASITNNYQSIISSNKVIVSRPTRETEYDCDHPRVGIALIFNHKDVKGQKQRVGTERDRDAIHASLTSYGFDVRVFNDLTFADLNEKLKETAQENHQQNDCLLVVVMSHGYEGKIFARDMAYPVERLWNAFLGENCTSLINKPKLFFIQACRGANLDKAVTYRKFTPMSRQSFPLETWREKSEAALYAIPNTADILVMYSTFDKHYSFRNIENGSWFIQSICDVLDEAAMDDAASPQGAELLHLLTAINRKVAYEYQSNAKQEALNQMKEMPNFMSTLTKTFYLRVKRLQLSVCND</sequence>
<evidence type="ECO:0000256" key="6">
    <source>
        <dbReference type="RuleBase" id="RU003971"/>
    </source>
</evidence>
<dbReference type="InterPro" id="IPR029030">
    <property type="entry name" value="Caspase-like_dom_sf"/>
</dbReference>
<evidence type="ECO:0008006" key="11">
    <source>
        <dbReference type="Google" id="ProtNLM"/>
    </source>
</evidence>
<evidence type="ECO:0000259" key="7">
    <source>
        <dbReference type="PROSITE" id="PS50207"/>
    </source>
</evidence>
<dbReference type="GO" id="GO:0006508">
    <property type="term" value="P:proteolysis"/>
    <property type="evidence" value="ECO:0007669"/>
    <property type="project" value="UniProtKB-KW"/>
</dbReference>
<feature type="domain" description="Caspase family p10" evidence="7">
    <location>
        <begin position="208"/>
        <end position="309"/>
    </location>
</feature>
<dbReference type="InterPro" id="IPR002138">
    <property type="entry name" value="Pept_C14_p10"/>
</dbReference>
<evidence type="ECO:0000313" key="9">
    <source>
        <dbReference type="EnsemblMetazoa" id="GAUT045449-PA"/>
    </source>
</evidence>
<feature type="domain" description="Caspase family p20" evidence="8">
    <location>
        <begin position="57"/>
        <end position="178"/>
    </location>
</feature>
<name>A0A1A9VRS7_GLOAU</name>
<dbReference type="SMART" id="SM00115">
    <property type="entry name" value="CASc"/>
    <property type="match status" value="1"/>
</dbReference>
<evidence type="ECO:0000259" key="8">
    <source>
        <dbReference type="PROSITE" id="PS50208"/>
    </source>
</evidence>
<dbReference type="InterPro" id="IPR011600">
    <property type="entry name" value="Pept_C14_caspase"/>
</dbReference>
<evidence type="ECO:0000256" key="5">
    <source>
        <dbReference type="ARBA" id="ARBA00023145"/>
    </source>
</evidence>
<comment type="similarity">
    <text evidence="1 6">Belongs to the peptidase C14A family.</text>
</comment>
<dbReference type="PROSITE" id="PS01122">
    <property type="entry name" value="CASPASE_CYS"/>
    <property type="match status" value="1"/>
</dbReference>
<dbReference type="InterPro" id="IPR015917">
    <property type="entry name" value="Pept_C14A"/>
</dbReference>
<accession>A0A1A9VRS7</accession>
<reference evidence="9" key="1">
    <citation type="submission" date="2020-05" db="UniProtKB">
        <authorList>
            <consortium name="EnsemblMetazoa"/>
        </authorList>
    </citation>
    <scope>IDENTIFICATION</scope>
    <source>
        <strain evidence="9">TTRI</strain>
    </source>
</reference>
<keyword evidence="4" id="KW-0788">Thiol protease</keyword>
<dbReference type="PANTHER" id="PTHR10454">
    <property type="entry name" value="CASPASE"/>
    <property type="match status" value="1"/>
</dbReference>
<proteinExistence type="inferred from homology"/>
<keyword evidence="3" id="KW-0378">Hydrolase</keyword>
<protein>
    <recommendedName>
        <fullName evidence="11">Caspase family p20 domain-containing protein</fullName>
    </recommendedName>
</protein>
<dbReference type="GO" id="GO:0005737">
    <property type="term" value="C:cytoplasm"/>
    <property type="evidence" value="ECO:0007669"/>
    <property type="project" value="TreeGrafter"/>
</dbReference>